<reference evidence="1 2" key="1">
    <citation type="submission" date="2019-01" db="EMBL/GenBank/DDBJ databases">
        <title>Chengkuizengella sp. nov., isolated from deep-sea sediment of East Pacific Ocean.</title>
        <authorList>
            <person name="Yang J."/>
            <person name="Lai Q."/>
            <person name="Shao Z."/>
        </authorList>
    </citation>
    <scope>NUCLEOTIDE SEQUENCE [LARGE SCALE GENOMIC DNA]</scope>
    <source>
        <strain evidence="1 2">YPA3-1-1</strain>
    </source>
</reference>
<gene>
    <name evidence="1" type="ORF">ERL59_15245</name>
</gene>
<dbReference type="InterPro" id="IPR050490">
    <property type="entry name" value="Bact_solute-bd_prot1"/>
</dbReference>
<dbReference type="Pfam" id="PF13416">
    <property type="entry name" value="SBP_bac_8"/>
    <property type="match status" value="1"/>
</dbReference>
<proteinExistence type="predicted"/>
<protein>
    <submittedName>
        <fullName evidence="1">Extracellular solute-binding protein</fullName>
    </submittedName>
</protein>
<dbReference type="SUPFAM" id="SSF53850">
    <property type="entry name" value="Periplasmic binding protein-like II"/>
    <property type="match status" value="1"/>
</dbReference>
<dbReference type="PANTHER" id="PTHR43649:SF32">
    <property type="entry name" value="SUGAR BINDING SECRETED PROTEIN"/>
    <property type="match status" value="1"/>
</dbReference>
<comment type="caution">
    <text evidence="1">The sequence shown here is derived from an EMBL/GenBank/DDBJ whole genome shotgun (WGS) entry which is preliminary data.</text>
</comment>
<name>A0A6N9Q6I3_9BACL</name>
<dbReference type="AlphaFoldDB" id="A0A6N9Q6I3"/>
<dbReference type="Gene3D" id="3.40.190.10">
    <property type="entry name" value="Periplasmic binding protein-like II"/>
    <property type="match status" value="1"/>
</dbReference>
<dbReference type="Proteomes" id="UP000448943">
    <property type="component" value="Unassembled WGS sequence"/>
</dbReference>
<accession>A0A6N9Q6I3</accession>
<evidence type="ECO:0000313" key="1">
    <source>
        <dbReference type="EMBL" id="NBI30303.1"/>
    </source>
</evidence>
<dbReference type="EMBL" id="SIJB01000030">
    <property type="protein sequence ID" value="NBI30303.1"/>
    <property type="molecule type" value="Genomic_DNA"/>
</dbReference>
<sequence>MMLDLFKKSILIILSIFLLLHISACDLVKYNDFGNIASNRTNDNPVVDLTVWLWPGSGLEDMIREYDLQNPNVNISMIILPYIDVHNNLQTAFAAGYGAPDISLVEVSYFERFKEFDKSFYDLTLFGGQTLKDQYLDWKWQQATNTEGFLFGLPTDIGPVAMLYNRTLFKEAGLPTDRKLVAEQIRTWDDLFEVGEKLKEHHIYMVDNIYILYRMILGQGEQQYFEKGTNQLIIDTNPTVKKAWEYAVNAKKLGYSRGTPQYWDPEWGERLRENEFAITFATSWMLSSIEKSFHSSSEINVSNVGEWDVTYLPEGGGNWGGSFLTMPKEGKHPRESYKLIEHLTSPDSQLRVFTKDKNFPSSSLLYDHPIILETKLHYFNNAPVGEIFVDSAKHLKPVYEGPNQHIVTKIIDNALIEVDTTNTPPEEIWSEAMRLIKNQLNND</sequence>
<evidence type="ECO:0000313" key="2">
    <source>
        <dbReference type="Proteomes" id="UP000448943"/>
    </source>
</evidence>
<organism evidence="1 2">
    <name type="scientific">Chengkuizengella marina</name>
    <dbReference type="NCBI Taxonomy" id="2507566"/>
    <lineage>
        <taxon>Bacteria</taxon>
        <taxon>Bacillati</taxon>
        <taxon>Bacillota</taxon>
        <taxon>Bacilli</taxon>
        <taxon>Bacillales</taxon>
        <taxon>Paenibacillaceae</taxon>
        <taxon>Chengkuizengella</taxon>
    </lineage>
</organism>
<dbReference type="PANTHER" id="PTHR43649">
    <property type="entry name" value="ARABINOSE-BINDING PROTEIN-RELATED"/>
    <property type="match status" value="1"/>
</dbReference>
<keyword evidence="2" id="KW-1185">Reference proteome</keyword>
<dbReference type="InterPro" id="IPR006059">
    <property type="entry name" value="SBP"/>
</dbReference>